<proteinExistence type="predicted"/>
<keyword evidence="3" id="KW-1185">Reference proteome</keyword>
<keyword evidence="1" id="KW-0732">Signal</keyword>
<dbReference type="AlphaFoldDB" id="A0A0P1IAL3"/>
<dbReference type="Proteomes" id="UP000051260">
    <property type="component" value="Unassembled WGS sequence"/>
</dbReference>
<accession>A0A0P1IAL3</accession>
<dbReference type="OrthoDB" id="9847671at2"/>
<organism evidence="2 3">
    <name type="scientific">Ruegeria denitrificans</name>
    <dbReference type="NCBI Taxonomy" id="1715692"/>
    <lineage>
        <taxon>Bacteria</taxon>
        <taxon>Pseudomonadati</taxon>
        <taxon>Pseudomonadota</taxon>
        <taxon>Alphaproteobacteria</taxon>
        <taxon>Rhodobacterales</taxon>
        <taxon>Roseobacteraceae</taxon>
        <taxon>Ruegeria</taxon>
    </lineage>
</organism>
<evidence type="ECO:0000256" key="1">
    <source>
        <dbReference type="SAM" id="SignalP"/>
    </source>
</evidence>
<feature type="chain" id="PRO_5006065054" evidence="1">
    <location>
        <begin position="24"/>
        <end position="141"/>
    </location>
</feature>
<protein>
    <submittedName>
        <fullName evidence="2">Uncharacterized protein</fullName>
    </submittedName>
</protein>
<dbReference type="RefSeq" id="WP_058282027.1">
    <property type="nucleotide sequence ID" value="NZ_CYUD01000006.1"/>
</dbReference>
<name>A0A0P1IAL3_9RHOB</name>
<evidence type="ECO:0000313" key="3">
    <source>
        <dbReference type="Proteomes" id="UP000051260"/>
    </source>
</evidence>
<sequence length="141" mass="15179">MKTRINTFAALLALTALSAPALAETQLENALANGAHRLTAEEVSIRLADKTVTFENANTGAKALVYYDGSNGTKLKLEDGTLLDGFYAFDLADHVCVGVYGDAPMRLRCVHVVLIDGVMHKFELDGSLRGRIIEEVSGNII</sequence>
<reference evidence="3" key="1">
    <citation type="submission" date="2015-09" db="EMBL/GenBank/DDBJ databases">
        <authorList>
            <person name="Rodrigo-Torres L."/>
            <person name="Arahal D.R."/>
        </authorList>
    </citation>
    <scope>NUCLEOTIDE SEQUENCE [LARGE SCALE GENOMIC DNA]</scope>
    <source>
        <strain evidence="3">CECT 5091</strain>
    </source>
</reference>
<gene>
    <name evidence="2" type="ORF">RUE5091_02320</name>
</gene>
<dbReference type="EMBL" id="CYUD01000006">
    <property type="protein sequence ID" value="CUK01997.1"/>
    <property type="molecule type" value="Genomic_DNA"/>
</dbReference>
<evidence type="ECO:0000313" key="2">
    <source>
        <dbReference type="EMBL" id="CUK01997.1"/>
    </source>
</evidence>
<feature type="signal peptide" evidence="1">
    <location>
        <begin position="1"/>
        <end position="23"/>
    </location>
</feature>